<reference evidence="8 9" key="1">
    <citation type="journal article" date="2020" name="mSystems">
        <title>Defining Genomic and Predicted Metabolic Features of the Acetobacterium Genus.</title>
        <authorList>
            <person name="Ross D.E."/>
            <person name="Marshall C.W."/>
            <person name="Gulliver D."/>
            <person name="May H.D."/>
            <person name="Norman R.S."/>
        </authorList>
    </citation>
    <scope>NUCLEOTIDE SEQUENCE [LARGE SCALE GENOMIC DNA]</scope>
    <source>
        <strain evidence="8 9">DSM 4132</strain>
    </source>
</reference>
<gene>
    <name evidence="8" type="ORF">GH811_03370</name>
</gene>
<feature type="transmembrane region" description="Helical" evidence="6">
    <location>
        <begin position="42"/>
        <end position="64"/>
    </location>
</feature>
<protein>
    <submittedName>
        <fullName evidence="8">Cytochrome c biogenesis protein CcdA</fullName>
    </submittedName>
</protein>
<feature type="transmembrane region" description="Helical" evidence="6">
    <location>
        <begin position="156"/>
        <end position="177"/>
    </location>
</feature>
<keyword evidence="3 6" id="KW-0812">Transmembrane</keyword>
<feature type="transmembrane region" description="Helical" evidence="6">
    <location>
        <begin position="6"/>
        <end position="30"/>
    </location>
</feature>
<evidence type="ECO:0000313" key="9">
    <source>
        <dbReference type="Proteomes" id="UP000622405"/>
    </source>
</evidence>
<dbReference type="InterPro" id="IPR003834">
    <property type="entry name" value="Cyt_c_assmbl_TM_dom"/>
</dbReference>
<evidence type="ECO:0000256" key="5">
    <source>
        <dbReference type="ARBA" id="ARBA00023136"/>
    </source>
</evidence>
<dbReference type="EMBL" id="WJBE01000002">
    <property type="protein sequence ID" value="MBC3898652.1"/>
    <property type="molecule type" value="Genomic_DNA"/>
</dbReference>
<evidence type="ECO:0000256" key="6">
    <source>
        <dbReference type="SAM" id="Phobius"/>
    </source>
</evidence>
<proteinExistence type="inferred from homology"/>
<dbReference type="RefSeq" id="WP_026394191.1">
    <property type="nucleotide sequence ID" value="NZ_WJBE01000002.1"/>
</dbReference>
<dbReference type="Proteomes" id="UP000622405">
    <property type="component" value="Unassembled WGS sequence"/>
</dbReference>
<dbReference type="Pfam" id="PF02683">
    <property type="entry name" value="DsbD_TM"/>
    <property type="match status" value="1"/>
</dbReference>
<organism evidence="8 9">
    <name type="scientific">Acetobacterium malicum</name>
    <dbReference type="NCBI Taxonomy" id="52692"/>
    <lineage>
        <taxon>Bacteria</taxon>
        <taxon>Bacillati</taxon>
        <taxon>Bacillota</taxon>
        <taxon>Clostridia</taxon>
        <taxon>Eubacteriales</taxon>
        <taxon>Eubacteriaceae</taxon>
        <taxon>Acetobacterium</taxon>
    </lineage>
</organism>
<keyword evidence="4 6" id="KW-1133">Transmembrane helix</keyword>
<dbReference type="PANTHER" id="PTHR31272:SF4">
    <property type="entry name" value="CYTOCHROME C-TYPE BIOGENESIS PROTEIN HI_1454-RELATED"/>
    <property type="match status" value="1"/>
</dbReference>
<dbReference type="PANTHER" id="PTHR31272">
    <property type="entry name" value="CYTOCHROME C-TYPE BIOGENESIS PROTEIN HI_1454-RELATED"/>
    <property type="match status" value="1"/>
</dbReference>
<keyword evidence="5 6" id="KW-0472">Membrane</keyword>
<evidence type="ECO:0000256" key="2">
    <source>
        <dbReference type="ARBA" id="ARBA00006143"/>
    </source>
</evidence>
<feature type="transmembrane region" description="Helical" evidence="6">
    <location>
        <begin position="70"/>
        <end position="94"/>
    </location>
</feature>
<evidence type="ECO:0000256" key="1">
    <source>
        <dbReference type="ARBA" id="ARBA00004141"/>
    </source>
</evidence>
<feature type="transmembrane region" description="Helical" evidence="6">
    <location>
        <begin position="197"/>
        <end position="218"/>
    </location>
</feature>
<comment type="caution">
    <text evidence="8">The sequence shown here is derived from an EMBL/GenBank/DDBJ whole genome shotgun (WGS) entry which is preliminary data.</text>
</comment>
<evidence type="ECO:0000259" key="7">
    <source>
        <dbReference type="Pfam" id="PF02683"/>
    </source>
</evidence>
<name>A0ABR6YTY9_9FIRM</name>
<accession>A0ABR6YTY9</accession>
<sequence length="223" mass="24066">MDYFIAFLEGIITFISPCLLPMLPIYISYFAGQTPGDNNRTVIINALGFVLGFTVIFVLLGAFAGSIGSILMAYSTIVNVIGGIIIIIFGLNFMDVLNIPFLNTNRQMNLDHSHSGFFSALLFGIVFSIGWTPCVGAFLGSALMMAASSGDTLKGILMLLSFSLGLGIPFVVSAILIDRMKSTFDFIKRNYLIINRISGGLLVVIGLLMATGLLGYFLSLLTF</sequence>
<evidence type="ECO:0000313" key="8">
    <source>
        <dbReference type="EMBL" id="MBC3898652.1"/>
    </source>
</evidence>
<feature type="domain" description="Cytochrome C biogenesis protein transmembrane" evidence="7">
    <location>
        <begin position="6"/>
        <end position="175"/>
    </location>
</feature>
<keyword evidence="9" id="KW-1185">Reference proteome</keyword>
<dbReference type="InterPro" id="IPR051790">
    <property type="entry name" value="Cytochrome_c-biogenesis_DsbD"/>
</dbReference>
<comment type="similarity">
    <text evidence="2">Belongs to the DsbD family.</text>
</comment>
<feature type="transmembrane region" description="Helical" evidence="6">
    <location>
        <begin position="115"/>
        <end position="144"/>
    </location>
</feature>
<comment type="subcellular location">
    <subcellularLocation>
        <location evidence="1">Membrane</location>
        <topology evidence="1">Multi-pass membrane protein</topology>
    </subcellularLocation>
</comment>
<evidence type="ECO:0000256" key="3">
    <source>
        <dbReference type="ARBA" id="ARBA00022692"/>
    </source>
</evidence>
<evidence type="ECO:0000256" key="4">
    <source>
        <dbReference type="ARBA" id="ARBA00022989"/>
    </source>
</evidence>